<evidence type="ECO:0000313" key="2">
    <source>
        <dbReference type="EMBL" id="HFI92177.1"/>
    </source>
</evidence>
<evidence type="ECO:0000259" key="1">
    <source>
        <dbReference type="Pfam" id="PF14134"/>
    </source>
</evidence>
<dbReference type="InterPro" id="IPR029044">
    <property type="entry name" value="Nucleotide-diphossugar_trans"/>
</dbReference>
<dbReference type="AlphaFoldDB" id="A0A7V3E8A3"/>
<proteinExistence type="predicted"/>
<sequence>MDEFINRQLEILYSSMSESEARLHPPAKIKSQIQTIINGFKPINLIRPCRIGDGIIKIDETKEKHLTDLFKKACLSGRFTKFVPASGAATRMFSKLQATINKFSDFSLEDLKNYSEEDKNAEATYRFLTNIEKFACYEDLKILLGQDLLNLVKINPGKIIEKLLSPVGLNYSSKPKALLKFHKYKNESRTAFSEHLIESYYYQKDFQNKVRIHFTISEEHENLFKEEFNRFLTNNYFSDAEFQIDFSFQNKSTDSVTLNANNEIYLDENLHPLFRPAGHGALLENLNDLKADVIFIKNIDNVCVDRLKPITIKYKKILAGFLILIQKQIFEYLNLLEQEKIPDNKIDEMIKFCEAFLNLPKPDGFVNWENKKKRNFLFAKLNRPIRVCGVVKNEGQPGGAPFWVKNEDGELSTQIVEGAQIDFNNEEQKLIFNNSTHFNPVDLVCGVRNYKGDNFNLNNYSDPMAAIIVRKFVNGFEIKSLELPGLWNGGMSNWISVFVEVPIETFNPVKELTDLLNPGHIEEE</sequence>
<reference evidence="2" key="1">
    <citation type="journal article" date="2020" name="mSystems">
        <title>Genome- and Community-Level Interaction Insights into Carbon Utilization and Element Cycling Functions of Hydrothermarchaeota in Hydrothermal Sediment.</title>
        <authorList>
            <person name="Zhou Z."/>
            <person name="Liu Y."/>
            <person name="Xu W."/>
            <person name="Pan J."/>
            <person name="Luo Z.H."/>
            <person name="Li M."/>
        </authorList>
    </citation>
    <scope>NUCLEOTIDE SEQUENCE [LARGE SCALE GENOMIC DNA]</scope>
    <source>
        <strain evidence="2">SpSt-479</strain>
    </source>
</reference>
<accession>A0A7V3E8A3</accession>
<organism evidence="2">
    <name type="scientific">Ignavibacterium album</name>
    <dbReference type="NCBI Taxonomy" id="591197"/>
    <lineage>
        <taxon>Bacteria</taxon>
        <taxon>Pseudomonadati</taxon>
        <taxon>Ignavibacteriota</taxon>
        <taxon>Ignavibacteria</taxon>
        <taxon>Ignavibacteriales</taxon>
        <taxon>Ignavibacteriaceae</taxon>
        <taxon>Ignavibacterium</taxon>
    </lineage>
</organism>
<gene>
    <name evidence="2" type="ORF">ENS31_11735</name>
</gene>
<protein>
    <submittedName>
        <fullName evidence="2">DUF4301 family protein</fullName>
    </submittedName>
</protein>
<dbReference type="SUPFAM" id="SSF53448">
    <property type="entry name" value="Nucleotide-diphospho-sugar transferases"/>
    <property type="match status" value="1"/>
</dbReference>
<feature type="domain" description="DUF4301" evidence="1">
    <location>
        <begin position="26"/>
        <end position="520"/>
    </location>
</feature>
<comment type="caution">
    <text evidence="2">The sequence shown here is derived from an EMBL/GenBank/DDBJ whole genome shotgun (WGS) entry which is preliminary data.</text>
</comment>
<dbReference type="InterPro" id="IPR025393">
    <property type="entry name" value="DUF4301"/>
</dbReference>
<dbReference type="EMBL" id="DSUJ01000010">
    <property type="protein sequence ID" value="HFI92177.1"/>
    <property type="molecule type" value="Genomic_DNA"/>
</dbReference>
<name>A0A7V3E8A3_9BACT</name>
<dbReference type="Pfam" id="PF14134">
    <property type="entry name" value="DUF4301"/>
    <property type="match status" value="1"/>
</dbReference>